<dbReference type="EMBL" id="AEPB01000025">
    <property type="protein sequence ID" value="EGA90041.1"/>
    <property type="molecule type" value="Genomic_DNA"/>
</dbReference>
<comment type="caution">
    <text evidence="3">The sequence shown here is derived from an EMBL/GenBank/DDBJ whole genome shotgun (WGS) entry which is preliminary data.</text>
</comment>
<gene>
    <name evidence="3" type="ORF">GPDM_07160</name>
</gene>
<dbReference type="OrthoDB" id="291892at2"/>
<organism evidence="3 4">
    <name type="scientific">Planococcus donghaensis MPA1U2</name>
    <dbReference type="NCBI Taxonomy" id="933115"/>
    <lineage>
        <taxon>Bacteria</taxon>
        <taxon>Bacillati</taxon>
        <taxon>Bacillota</taxon>
        <taxon>Bacilli</taxon>
        <taxon>Bacillales</taxon>
        <taxon>Caryophanaceae</taxon>
        <taxon>Planococcus</taxon>
    </lineage>
</organism>
<proteinExistence type="predicted"/>
<dbReference type="Pfam" id="PF04892">
    <property type="entry name" value="VanZ"/>
    <property type="match status" value="1"/>
</dbReference>
<protein>
    <submittedName>
        <fullName evidence="3">VanZ family protein</fullName>
    </submittedName>
</protein>
<keyword evidence="1" id="KW-0812">Transmembrane</keyword>
<reference evidence="3 4" key="1">
    <citation type="journal article" date="2011" name="J. Bacteriol.">
        <title>The Draft Genome of Planococcus donghaensis MPA1U2 Reveals Nonsporulation Pathways Controlled by a Conserved Spo0A Regulon.</title>
        <authorList>
            <person name="Pearson M.D."/>
            <person name="Noller H.F."/>
        </authorList>
    </citation>
    <scope>NUCLEOTIDE SEQUENCE [LARGE SCALE GENOMIC DNA]</scope>
    <source>
        <strain evidence="3 4">MPA1U2</strain>
    </source>
</reference>
<evidence type="ECO:0000313" key="3">
    <source>
        <dbReference type="EMBL" id="EGA90041.1"/>
    </source>
</evidence>
<accession>E7RG34</accession>
<dbReference type="NCBIfam" id="NF037970">
    <property type="entry name" value="vanZ_1"/>
    <property type="match status" value="1"/>
</dbReference>
<name>E7RG34_9BACL</name>
<feature type="transmembrane region" description="Helical" evidence="1">
    <location>
        <begin position="66"/>
        <end position="83"/>
    </location>
</feature>
<evidence type="ECO:0000313" key="4">
    <source>
        <dbReference type="Proteomes" id="UP000003052"/>
    </source>
</evidence>
<evidence type="ECO:0000256" key="1">
    <source>
        <dbReference type="SAM" id="Phobius"/>
    </source>
</evidence>
<keyword evidence="1" id="KW-0472">Membrane</keyword>
<dbReference type="eggNOG" id="COG5652">
    <property type="taxonomic scope" value="Bacteria"/>
</dbReference>
<dbReference type="AlphaFoldDB" id="E7RG34"/>
<evidence type="ECO:0000259" key="2">
    <source>
        <dbReference type="Pfam" id="PF04892"/>
    </source>
</evidence>
<keyword evidence="1" id="KW-1133">Transmembrane helix</keyword>
<dbReference type="PIRSF" id="PIRSF019083">
    <property type="entry name" value="UCP019083_VanZ"/>
    <property type="match status" value="1"/>
</dbReference>
<dbReference type="Proteomes" id="UP000003052">
    <property type="component" value="Unassembled WGS sequence"/>
</dbReference>
<sequence>MKVYKHISWIAVFCWMAIIFYLSHQPGSVSSQLSSGIVAALLSVFEGVVSQLDMNIESFHTFVRKNAHFFAYFILGLLSLNAWKSSGVRGVKQLMLGFGISVLYAITDEVHQLFIKGRSGEIRDVLIDSGGVGLSVIFQVIFGKLWILQKEKTIKRNLK</sequence>
<dbReference type="InterPro" id="IPR006976">
    <property type="entry name" value="VanZ-like"/>
</dbReference>
<dbReference type="InterPro" id="IPR016747">
    <property type="entry name" value="Phosphotransbutyrylase"/>
</dbReference>
<feature type="domain" description="VanZ-like" evidence="2">
    <location>
        <begin position="9"/>
        <end position="141"/>
    </location>
</feature>
<dbReference type="RefSeq" id="WP_008430190.1">
    <property type="nucleotide sequence ID" value="NZ_AEPB01000025.1"/>
</dbReference>
<feature type="transmembrane region" description="Helical" evidence="1">
    <location>
        <begin position="126"/>
        <end position="147"/>
    </location>
</feature>
<feature type="transmembrane region" description="Helical" evidence="1">
    <location>
        <begin position="6"/>
        <end position="23"/>
    </location>
</feature>